<name>A0A4Y2W7D1_ARAVE</name>
<evidence type="ECO:0000313" key="2">
    <source>
        <dbReference type="Proteomes" id="UP000499080"/>
    </source>
</evidence>
<evidence type="ECO:0000313" key="1">
    <source>
        <dbReference type="EMBL" id="GBO32811.1"/>
    </source>
</evidence>
<accession>A0A4Y2W7D1</accession>
<dbReference type="EMBL" id="BGPR01056304">
    <property type="protein sequence ID" value="GBO32811.1"/>
    <property type="molecule type" value="Genomic_DNA"/>
</dbReference>
<proteinExistence type="predicted"/>
<sequence>MILIPQKTREEKDINKELITETKLLKYNVNLKPAIQPYSVPSICPNTDFLSTHSSRKIRHVIHLKLQSVLAEGESDILSPSTAALRSPYSFPHLEDFR</sequence>
<protein>
    <submittedName>
        <fullName evidence="1">Uncharacterized protein</fullName>
    </submittedName>
</protein>
<dbReference type="Proteomes" id="UP000499080">
    <property type="component" value="Unassembled WGS sequence"/>
</dbReference>
<organism evidence="1 2">
    <name type="scientific">Araneus ventricosus</name>
    <name type="common">Orbweaver spider</name>
    <name type="synonym">Epeira ventricosa</name>
    <dbReference type="NCBI Taxonomy" id="182803"/>
    <lineage>
        <taxon>Eukaryota</taxon>
        <taxon>Metazoa</taxon>
        <taxon>Ecdysozoa</taxon>
        <taxon>Arthropoda</taxon>
        <taxon>Chelicerata</taxon>
        <taxon>Arachnida</taxon>
        <taxon>Araneae</taxon>
        <taxon>Araneomorphae</taxon>
        <taxon>Entelegynae</taxon>
        <taxon>Araneoidea</taxon>
        <taxon>Araneidae</taxon>
        <taxon>Araneus</taxon>
    </lineage>
</organism>
<reference evidence="1 2" key="1">
    <citation type="journal article" date="2019" name="Sci. Rep.">
        <title>Orb-weaving spider Araneus ventricosus genome elucidates the spidroin gene catalogue.</title>
        <authorList>
            <person name="Kono N."/>
            <person name="Nakamura H."/>
            <person name="Ohtoshi R."/>
            <person name="Moran D.A.P."/>
            <person name="Shinohara A."/>
            <person name="Yoshida Y."/>
            <person name="Fujiwara M."/>
            <person name="Mori M."/>
            <person name="Tomita M."/>
            <person name="Arakawa K."/>
        </authorList>
    </citation>
    <scope>NUCLEOTIDE SEQUENCE [LARGE SCALE GENOMIC DNA]</scope>
</reference>
<gene>
    <name evidence="1" type="ORF">AVEN_248469_1</name>
</gene>
<keyword evidence="2" id="KW-1185">Reference proteome</keyword>
<dbReference type="AlphaFoldDB" id="A0A4Y2W7D1"/>
<comment type="caution">
    <text evidence="1">The sequence shown here is derived from an EMBL/GenBank/DDBJ whole genome shotgun (WGS) entry which is preliminary data.</text>
</comment>